<dbReference type="STRING" id="1196081.A0A364KYA0"/>
<dbReference type="InterPro" id="IPR008928">
    <property type="entry name" value="6-hairpin_glycosidase_sf"/>
</dbReference>
<dbReference type="GO" id="GO:0004560">
    <property type="term" value="F:alpha-L-fucosidase activity"/>
    <property type="evidence" value="ECO:0007669"/>
    <property type="project" value="TreeGrafter"/>
</dbReference>
<dbReference type="Pfam" id="PF14498">
    <property type="entry name" value="Glyco_hyd_65N_2"/>
    <property type="match status" value="1"/>
</dbReference>
<dbReference type="InterPro" id="IPR027414">
    <property type="entry name" value="GH95_N_dom"/>
</dbReference>
<feature type="domain" description="Glycosyl hydrolase family 95 N-terminal" evidence="4">
    <location>
        <begin position="486"/>
        <end position="633"/>
    </location>
</feature>
<dbReference type="InterPro" id="IPR012341">
    <property type="entry name" value="6hp_glycosidase-like_sf"/>
</dbReference>
<dbReference type="EMBL" id="MIKG01000007">
    <property type="protein sequence ID" value="RAO68536.1"/>
    <property type="molecule type" value="Genomic_DNA"/>
</dbReference>
<keyword evidence="8" id="KW-1185">Reference proteome</keyword>
<proteinExistence type="predicted"/>
<feature type="compositionally biased region" description="Basic and acidic residues" evidence="2">
    <location>
        <begin position="144"/>
        <end position="160"/>
    </location>
</feature>
<dbReference type="InterPro" id="IPR012462">
    <property type="entry name" value="UFSP1/2_DUB_cat"/>
</dbReference>
<organism evidence="7 8">
    <name type="scientific">Talaromyces amestolkiae</name>
    <dbReference type="NCBI Taxonomy" id="1196081"/>
    <lineage>
        <taxon>Eukaryota</taxon>
        <taxon>Fungi</taxon>
        <taxon>Dikarya</taxon>
        <taxon>Ascomycota</taxon>
        <taxon>Pezizomycotina</taxon>
        <taxon>Eurotiomycetes</taxon>
        <taxon>Eurotiomycetidae</taxon>
        <taxon>Eurotiales</taxon>
        <taxon>Trichocomaceae</taxon>
        <taxon>Talaromyces</taxon>
        <taxon>Talaromyces sect. Talaromyces</taxon>
    </lineage>
</organism>
<dbReference type="Gene3D" id="3.90.70.130">
    <property type="match status" value="1"/>
</dbReference>
<evidence type="ECO:0000313" key="8">
    <source>
        <dbReference type="Proteomes" id="UP000249363"/>
    </source>
</evidence>
<feature type="region of interest" description="Disordered" evidence="2">
    <location>
        <begin position="125"/>
        <end position="187"/>
    </location>
</feature>
<evidence type="ECO:0000259" key="3">
    <source>
        <dbReference type="Pfam" id="PF07910"/>
    </source>
</evidence>
<feature type="compositionally biased region" description="Acidic residues" evidence="2">
    <location>
        <begin position="133"/>
        <end position="143"/>
    </location>
</feature>
<evidence type="ECO:0000259" key="4">
    <source>
        <dbReference type="Pfam" id="PF14498"/>
    </source>
</evidence>
<gene>
    <name evidence="7" type="ORF">BHQ10_004548</name>
</gene>
<dbReference type="GO" id="GO:0005975">
    <property type="term" value="P:carbohydrate metabolic process"/>
    <property type="evidence" value="ECO:0007669"/>
    <property type="project" value="InterPro"/>
</dbReference>
<reference evidence="7 8" key="1">
    <citation type="journal article" date="2017" name="Biotechnol. Biofuels">
        <title>Differential beta-glucosidase expression as a function of carbon source availability in Talaromyces amestolkiae: a genomic and proteomic approach.</title>
        <authorList>
            <person name="de Eugenio L.I."/>
            <person name="Mendez-Liter J.A."/>
            <person name="Nieto-Dominguez M."/>
            <person name="Alonso L."/>
            <person name="Gil-Munoz J."/>
            <person name="Barriuso J."/>
            <person name="Prieto A."/>
            <person name="Martinez M.J."/>
        </authorList>
    </citation>
    <scope>NUCLEOTIDE SEQUENCE [LARGE SCALE GENOMIC DNA]</scope>
    <source>
        <strain evidence="7 8">CIB</strain>
    </source>
</reference>
<evidence type="ECO:0000259" key="6">
    <source>
        <dbReference type="Pfam" id="PF22124"/>
    </source>
</evidence>
<dbReference type="InterPro" id="IPR054363">
    <property type="entry name" value="GH95_cat"/>
</dbReference>
<feature type="domain" description="Alpha fucosidase A-like C-terminal" evidence="5">
    <location>
        <begin position="887"/>
        <end position="921"/>
    </location>
</feature>
<evidence type="ECO:0000259" key="5">
    <source>
        <dbReference type="Pfam" id="PF21307"/>
    </source>
</evidence>
<evidence type="ECO:0000313" key="7">
    <source>
        <dbReference type="EMBL" id="RAO68536.1"/>
    </source>
</evidence>
<sequence length="922" mass="101262">MSSQETAKDFLLSCPFCDFEDYDAEFLSQHVAYCHPEDPAASLPTHIPEDWAAAEGNLQAAQPGDPVAVLDTDDLYITCPHGCGEEVAKTELQLHLDLHVAESVALDETGDLRLQSIDNGGHGAASMKVMDDANNDFDDDNDDPGLHQDDIVAHGKDIVLKGKSTNNRRRQKHEASKSSQHGHKGIRRLGRKELGPYAHEKQMPSWLQKLLLSGHIENTQTRIGPNGSLIKEKDIAENETSKVIPTLIELCRDDPSVQRAFFCSPRVRHIFKFMREGGFCGYRNIQMLISHIIDARIPGHEHFSGRIPSILELQNMIEQAWDMGFNSSGRIETGGIKGTRKYIGTPEAQALFLSLGIKCIPGAFASSPGLRAYDMLLQDVANYFRSGCPTSLLESDEKILETILPPIYLQHQGHSLTIIGFEINTAGSANLLVFDPMFRTSPAIQRLIGKLGAAVYGDGVKVLGINENSIWTGAYQNYTPTNITVNESMIPTNNSPRSYGYFGNIVPDFGHSFADMSDYIRWLDTKQGITGVTYQVDGVNFTRELSAGRFSGKIHTASFPDVLNLKITINRTINVEALVGCCDVKQQYVHVGPPKIQSYGLARLGSATTSDPILIIQGATVVDMYFDAETNFRAVFDLMAVANARGKALASTIQLYSIDNVADGGGVAFMAYDGPLPLHQWDTTFTGPSLPPKNTFIVPDDFTDAGSNVAVDIAPAMDGQLIVEVFNNPIEAGKILGLDDDIVSAAKEFLPTIRPQHIGSLGQIFEWRIEYEESAIGQRHFSPLWALMPGRQFSPLLNSTLGTAAEVLLDRRVLHGSGSTGWSRTWLINQYARLFRGDDAWSQLNEWFAVYPTPYNLYNTNEGSVGPYQFQIDDNFCLSVVSEMLLQSHIGIVHLLPALPSTIPIGSVQGLVAHGNLVIDIA</sequence>
<evidence type="ECO:0000256" key="1">
    <source>
        <dbReference type="ARBA" id="ARBA00022801"/>
    </source>
</evidence>
<dbReference type="Pfam" id="PF21307">
    <property type="entry name" value="Glyco_hydro_95_C"/>
    <property type="match status" value="1"/>
</dbReference>
<dbReference type="Pfam" id="PF22124">
    <property type="entry name" value="Glyco_hydro_95_cat"/>
    <property type="match status" value="1"/>
</dbReference>
<name>A0A364KYA0_TALAM</name>
<dbReference type="Proteomes" id="UP000249363">
    <property type="component" value="Unassembled WGS sequence"/>
</dbReference>
<dbReference type="Pfam" id="PF07910">
    <property type="entry name" value="Peptidase_C78"/>
    <property type="match status" value="1"/>
</dbReference>
<feature type="domain" description="UFSP1/2/DUB catalytic" evidence="3">
    <location>
        <begin position="257"/>
        <end position="453"/>
    </location>
</feature>
<dbReference type="Gene3D" id="1.50.10.10">
    <property type="match status" value="1"/>
</dbReference>
<dbReference type="InterPro" id="IPR049053">
    <property type="entry name" value="AFCA-like_C"/>
</dbReference>
<comment type="caution">
    <text evidence="7">The sequence shown here is derived from an EMBL/GenBank/DDBJ whole genome shotgun (WGS) entry which is preliminary data.</text>
</comment>
<dbReference type="RefSeq" id="XP_040733052.1">
    <property type="nucleotide sequence ID" value="XM_040876925.1"/>
</dbReference>
<dbReference type="PANTHER" id="PTHR31084:SF0">
    <property type="entry name" value="ALPHA-L-FUCOSIDASE 2"/>
    <property type="match status" value="1"/>
</dbReference>
<dbReference type="SUPFAM" id="SSF48208">
    <property type="entry name" value="Six-hairpin glycosidases"/>
    <property type="match status" value="1"/>
</dbReference>
<feature type="domain" description="Glycosyl hydrolase family 95 catalytic" evidence="6">
    <location>
        <begin position="683"/>
        <end position="885"/>
    </location>
</feature>
<accession>A0A364KYA0</accession>
<keyword evidence="1" id="KW-0378">Hydrolase</keyword>
<dbReference type="PANTHER" id="PTHR31084">
    <property type="entry name" value="ALPHA-L-FUCOSIDASE 2"/>
    <property type="match status" value="1"/>
</dbReference>
<dbReference type="AlphaFoldDB" id="A0A364KYA0"/>
<dbReference type="OrthoDB" id="288987at2759"/>
<dbReference type="GeneID" id="63793764"/>
<evidence type="ECO:0000256" key="2">
    <source>
        <dbReference type="SAM" id="MobiDB-lite"/>
    </source>
</evidence>
<protein>
    <submittedName>
        <fullName evidence="7">Uncharacterized protein</fullName>
    </submittedName>
</protein>